<comment type="caution">
    <text evidence="1">The sequence shown here is derived from an EMBL/GenBank/DDBJ whole genome shotgun (WGS) entry which is preliminary data.</text>
</comment>
<keyword evidence="2" id="KW-1185">Reference proteome</keyword>
<dbReference type="EMBL" id="WNYA01040660">
    <property type="protein sequence ID" value="KAG8536608.1"/>
    <property type="molecule type" value="Genomic_DNA"/>
</dbReference>
<proteinExistence type="predicted"/>
<accession>A0AAV6YS79</accession>
<protein>
    <submittedName>
        <fullName evidence="1">Uncharacterized protein</fullName>
    </submittedName>
</protein>
<name>A0AAV6YS79_ENGPU</name>
<dbReference type="AlphaFoldDB" id="A0AAV6YS79"/>
<evidence type="ECO:0000313" key="2">
    <source>
        <dbReference type="Proteomes" id="UP000824782"/>
    </source>
</evidence>
<reference evidence="1" key="1">
    <citation type="thesis" date="2020" institute="ProQuest LLC" country="789 East Eisenhower Parkway, Ann Arbor, MI, USA">
        <title>Comparative Genomics and Chromosome Evolution.</title>
        <authorList>
            <person name="Mudd A.B."/>
        </authorList>
    </citation>
    <scope>NUCLEOTIDE SEQUENCE</scope>
    <source>
        <strain evidence="1">237g6f4</strain>
        <tissue evidence="1">Blood</tissue>
    </source>
</reference>
<dbReference type="Proteomes" id="UP000824782">
    <property type="component" value="Unassembled WGS sequence"/>
</dbReference>
<sequence length="87" mass="9777">MVYNSFIHITWLPTSSLWQVPTEGAAAVFVPVSVSSSPHSCGSLHPPHLLSFSREGMIWNRGRMQRQRHTQAAPPLGLTTYYWKGAR</sequence>
<gene>
    <name evidence="1" type="ORF">GDO81_026023</name>
</gene>
<organism evidence="1 2">
    <name type="scientific">Engystomops pustulosus</name>
    <name type="common">Tungara frog</name>
    <name type="synonym">Physalaemus pustulosus</name>
    <dbReference type="NCBI Taxonomy" id="76066"/>
    <lineage>
        <taxon>Eukaryota</taxon>
        <taxon>Metazoa</taxon>
        <taxon>Chordata</taxon>
        <taxon>Craniata</taxon>
        <taxon>Vertebrata</taxon>
        <taxon>Euteleostomi</taxon>
        <taxon>Amphibia</taxon>
        <taxon>Batrachia</taxon>
        <taxon>Anura</taxon>
        <taxon>Neobatrachia</taxon>
        <taxon>Hyloidea</taxon>
        <taxon>Leptodactylidae</taxon>
        <taxon>Leiuperinae</taxon>
        <taxon>Engystomops</taxon>
    </lineage>
</organism>
<evidence type="ECO:0000313" key="1">
    <source>
        <dbReference type="EMBL" id="KAG8536608.1"/>
    </source>
</evidence>